<dbReference type="OrthoDB" id="7794186at2"/>
<evidence type="ECO:0008006" key="3">
    <source>
        <dbReference type="Google" id="ProtNLM"/>
    </source>
</evidence>
<reference evidence="1 2" key="1">
    <citation type="journal article" date="2015" name="Microbes Environ.">
        <title>Distribution and evolution of nitrogen fixation genes in the phylum bacteroidetes.</title>
        <authorList>
            <person name="Inoue J."/>
            <person name="Oshima K."/>
            <person name="Suda W."/>
            <person name="Sakamoto M."/>
            <person name="Iino T."/>
            <person name="Noda S."/>
            <person name="Hongoh Y."/>
            <person name="Hattori M."/>
            <person name="Ohkuma M."/>
        </authorList>
    </citation>
    <scope>NUCLEOTIDE SEQUENCE [LARGE SCALE GENOMIC DNA]</scope>
    <source>
        <strain evidence="1">JCM 15548</strain>
    </source>
</reference>
<dbReference type="EMBL" id="BAZW01000001">
    <property type="protein sequence ID" value="GAO28138.1"/>
    <property type="molecule type" value="Genomic_DNA"/>
</dbReference>
<dbReference type="RefSeq" id="WP_083984900.1">
    <property type="nucleotide sequence ID" value="NZ_BAZW01000001.1"/>
</dbReference>
<accession>A0A0E9LS67</accession>
<dbReference type="STRING" id="1236989.JCM15548_201"/>
<organism evidence="1 2">
    <name type="scientific">Geofilum rubicundum JCM 15548</name>
    <dbReference type="NCBI Taxonomy" id="1236989"/>
    <lineage>
        <taxon>Bacteria</taxon>
        <taxon>Pseudomonadati</taxon>
        <taxon>Bacteroidota</taxon>
        <taxon>Bacteroidia</taxon>
        <taxon>Marinilabiliales</taxon>
        <taxon>Marinilabiliaceae</taxon>
        <taxon>Geofilum</taxon>
    </lineage>
</organism>
<dbReference type="InterPro" id="IPR025667">
    <property type="entry name" value="SprB_repeat"/>
</dbReference>
<dbReference type="Pfam" id="PF13573">
    <property type="entry name" value="SprB"/>
    <property type="match status" value="4"/>
</dbReference>
<protein>
    <recommendedName>
        <fullName evidence="3">Internalin</fullName>
    </recommendedName>
</protein>
<keyword evidence="2" id="KW-1185">Reference proteome</keyword>
<dbReference type="Proteomes" id="UP000032900">
    <property type="component" value="Unassembled WGS sequence"/>
</dbReference>
<comment type="caution">
    <text evidence="1">The sequence shown here is derived from an EMBL/GenBank/DDBJ whole genome shotgun (WGS) entry which is preliminary data.</text>
</comment>
<proteinExistence type="predicted"/>
<evidence type="ECO:0000313" key="2">
    <source>
        <dbReference type="Proteomes" id="UP000032900"/>
    </source>
</evidence>
<sequence>MELRFLRFRFLIILMVLVGWPVNSVSAQTVCAGGSLSGTEMMDLMSTAPGQREGGTFSLTSTVPAGGTITIDDTAPSNENIVFSGFEAAYTSYTFFYARGPGYSVTINVSGTAPTVTFSSPDPTNLCSGNIIDLELTLSGVDGNFDVTIDTDHPSGNVTSTFSSSVAGDTHTLPYTLNADASFEITSVVDNSGAGCDVAPADLPGPISFNVLPNAAIQTVTGTSVCAPGSIGDIELQSSEVGIEYRLMYDDGTNPPSAMRTWTSAADGQTHTFAPAVTSVGSYTVEATGCIGGIAVDVDMNGGPFGISNAPTVYTISTPSPACVNSSLSLGGSETDVEYYLLRNGSRTGAFIDGSVGAVVFGSLSAGDYRVEAERNGCVRLMDGMLRVQAYPQQFNLTSNKNYFCSVVANSGVDLSLSGSQSGIKYQLQRNTGSGFSDYPAANTAVDGTGSPLIPAWQNVPEGTYKVVARTTAGCLSEMSGSPNIIALPPPTAAISVASATNRRCEGTSADFRLGVALTGVAPFSFDIENDAGLPTIPIVNHPSTNFTPLPVTPDRTVRYFITNLSDASGCAVVAGTGSAQFFVDPLPSITFSPENPDLCFGSPAIPITAQGAGAGGSYLWSDGLGSGQTINVSPPATQNYTVTARTVNNCVASRDVTVTVHPLPVLDFSPPGNDYSVCENGGIISLSPSPTGGSFSGTGIVPSTYDFDPAAAGAGSHNITYSYQDGNTCTNSISKSIVVTAPPVISISGLQGSYCADEPDVTITGNPTNNRGQFTLLEESTNPGVIWSDNGNGTMQLSPSNIINTGSGPGPYTIRYTYADLNGCVSSIDRTTVVQQDLGNVVRFRNLPASSCQTASTITLQAFRDETPNVDIITGDGIFSGPGITDNADGTATFDPSIAGNGSHTIYYNYTDPVTLCTSEYSETVQVGTVLDIPSLNALYCLDDGNQDIYGTPIGGTLKVYKGSVDPTNLLSTSVANSDINPLGFDPSIAGSGTYIFQYELTDGTCTNTIEESVDVHTVIDPTFETVSGETQFCETETNVVLKAAQPGGSFSGPGVSLNVFNPSVAGPGTHNITYTINTGACTDTDDLSLVVVPVPTVDFTNLNDTYCENETDFKIAVSNMPPVPAVPGAKFSFSVTANAAGKVPIYVTSGTSLAIADMPVEDEEVFFSPSYAGVGTYSITYTYDNSANNGCVASVTKAVEILEAPGVNFGVHDPISGGTTFTDPLEFCQNADPVYLRGNIFTDPGDLTNIGSGFYTGVGIDNDAYMTSGTDGYALFDPTLVSVGDDHSVKYTYTHYNGCVTERTRTYDILPAPITHYNVVFDPVSGIYCFEAPPVDPATYGVEIGLEYSQPDVTYHLLRNGALADPAQTVAGATAGTEVNFPNRVTEPGTYTVRAVFTSPPPSGTCSDIMAGSVEVRRNYVTGSIEELRHESCDGLDDGYLRLSAGGGTAPYVFTITDGANTFTSGTGEFLNLEPGNYAIKIVDNVGCEWNSPSDATLNSGSSLTLDVIPTSVIQLTCNGVNNASFTVEAGGLGSSNYEFRRDPAAPWISHGSDTYTFTDLAAGTYVVSVRDADNPGCQASETVVINPEPAAITLFSSPVVTPVGCSETPIGEIGIRAQGGIGSGQFHYVLYELKPWGDWVPIKVESENIGVEATFSGLNGGEYRVDITDDNGCGPLQVPITIDAAASLPVVQLSGDGIVHVSEPGFSDGSIQIAITGGEVPYNIVWSGVDGLGSSIAGLVDDVYRQENLVAGTYKVEVTDDNGCPAELLGLQVIENPDFGIVFTKSNPGPCYGSSNGEINLGVTGGVLPYQSLTLTNSAGDVLIPHSSGGSFANYNNLPAGNYTAVAIDDRGVSVSEPIELVGPTAPVQLAYTKTDAACFGEDGSIEFSATGGTPTTGTPNTYTYSIIPTSGTPLSGTLNEGGNVSQTLPAGNFQLTVTDGVTCFDAVSFTINEPAQMGIVVEDVQNIKCFGGNDGSITVSVNGRPGGTAFTYEWQRYDEVSFSWQPDTETTATMTGLAAGSYRVRAFEPGNPTCFSVWSGSISISQPSADMVVTPAVNNITTCHGDNSGSIVLSVTGGTAPYIIKLGTNEYLWDGLNPYVLSDLSVGTYHVEVVDANGCSEPLSESVSEPDPFVVSNFEYGIECDVLSSGYVAFDISGGLQVGGTNASHALLVRNDNNQVYYNGAVGAINDPLVDNLIAGTYTIRITDANSSDPSVCLFEQQFELRNISVSANVIAPTCSGQDNGSIELAVEGGSGNYDFSWTDLALNPISTDQNVYDLEPDTYIVTITDVDEGCSFTRPYTIAYQNTLSVDEVVSDVTCYGGSNGSITATANGGVAPYNYLWEKYNGSDYVPLINTQTLSNQSIGTYKVTVTDFNGCQISRDAIEIEQPDDFTIDSHTFNDVDCYGAANGSFTVVPIG</sequence>
<name>A0A0E9LS67_9BACT</name>
<gene>
    <name evidence="1" type="ORF">JCM15548_201</name>
</gene>
<evidence type="ECO:0000313" key="1">
    <source>
        <dbReference type="EMBL" id="GAO28138.1"/>
    </source>
</evidence>